<protein>
    <recommendedName>
        <fullName evidence="3">CopG family transcriptional regulator</fullName>
    </recommendedName>
</protein>
<accession>Q8U2Q7</accession>
<name>Q8U2Q7_PYRFU</name>
<dbReference type="PANTHER" id="PTHR42244:SF2">
    <property type="entry name" value="ANTITOXIN VAPB3-RELATED"/>
    <property type="match status" value="1"/>
</dbReference>
<evidence type="ECO:0000313" key="1">
    <source>
        <dbReference type="EMBL" id="AAL80899.1"/>
    </source>
</evidence>
<dbReference type="PaxDb" id="186497-PF0775"/>
<dbReference type="eggNOG" id="arCOG02217">
    <property type="taxonomic scope" value="Archaea"/>
</dbReference>
<sequence length="107" mass="12427">MIYLFLQNSVALNVGIGYIKIVLQIYLQVNYVGDGISIRVPPEIKHEMEKLKGEVNWSEEIREFIKRKIKEYKMRKALQEVIAYIQALPEAPRGTAQKLVGKDRDNH</sequence>
<dbReference type="PANTHER" id="PTHR42244">
    <property type="entry name" value="ANTITOXIN VAPB3-RELATED"/>
    <property type="match status" value="1"/>
</dbReference>
<keyword evidence="2" id="KW-1185">Reference proteome</keyword>
<dbReference type="KEGG" id="pfu:PF0775"/>
<dbReference type="PATRIC" id="fig|186497.12.peg.815"/>
<dbReference type="HOGENOM" id="CLU_175270_0_0_2"/>
<dbReference type="STRING" id="186497.PF0775"/>
<organism evidence="1 2">
    <name type="scientific">Pyrococcus furiosus (strain ATCC 43587 / DSM 3638 / JCM 8422 / Vc1)</name>
    <dbReference type="NCBI Taxonomy" id="186497"/>
    <lineage>
        <taxon>Archaea</taxon>
        <taxon>Methanobacteriati</taxon>
        <taxon>Methanobacteriota</taxon>
        <taxon>Thermococci</taxon>
        <taxon>Thermococcales</taxon>
        <taxon>Thermococcaceae</taxon>
        <taxon>Pyrococcus</taxon>
    </lineage>
</organism>
<evidence type="ECO:0008006" key="3">
    <source>
        <dbReference type="Google" id="ProtNLM"/>
    </source>
</evidence>
<dbReference type="AlphaFoldDB" id="Q8U2Q7"/>
<dbReference type="Proteomes" id="UP000001013">
    <property type="component" value="Chromosome"/>
</dbReference>
<gene>
    <name evidence="1" type="ordered locus">PF0775</name>
</gene>
<dbReference type="InterPro" id="IPR039709">
    <property type="entry name" value="VapB3-like"/>
</dbReference>
<proteinExistence type="predicted"/>
<evidence type="ECO:0000313" key="2">
    <source>
        <dbReference type="Proteomes" id="UP000001013"/>
    </source>
</evidence>
<dbReference type="EMBL" id="AE009950">
    <property type="protein sequence ID" value="AAL80899.1"/>
    <property type="molecule type" value="Genomic_DNA"/>
</dbReference>
<reference evidence="1 2" key="1">
    <citation type="journal article" date="1999" name="Genetics">
        <title>Divergence of the hyperthermophilic archaea Pyrococcus furiosus and P. horikoshii inferred from complete genomic sequences.</title>
        <authorList>
            <person name="Maeder D.L."/>
            <person name="Weiss R.B."/>
            <person name="Dunn D.M."/>
            <person name="Cherry J.L."/>
            <person name="Gonzalez J.M."/>
            <person name="DiRuggiero J."/>
            <person name="Robb F.T."/>
        </authorList>
    </citation>
    <scope>NUCLEOTIDE SEQUENCE [LARGE SCALE GENOMIC DNA]</scope>
    <source>
        <strain evidence="2">ATCC 43587 / DSM 3638 / JCM 8422 / Vc1</strain>
    </source>
</reference>
<dbReference type="PhylomeDB" id="Q8U2Q7"/>